<organism evidence="1">
    <name type="scientific">Rhizophora mucronata</name>
    <name type="common">Asiatic mangrove</name>
    <dbReference type="NCBI Taxonomy" id="61149"/>
    <lineage>
        <taxon>Eukaryota</taxon>
        <taxon>Viridiplantae</taxon>
        <taxon>Streptophyta</taxon>
        <taxon>Embryophyta</taxon>
        <taxon>Tracheophyta</taxon>
        <taxon>Spermatophyta</taxon>
        <taxon>Magnoliopsida</taxon>
        <taxon>eudicotyledons</taxon>
        <taxon>Gunneridae</taxon>
        <taxon>Pentapetalae</taxon>
        <taxon>rosids</taxon>
        <taxon>fabids</taxon>
        <taxon>Malpighiales</taxon>
        <taxon>Rhizophoraceae</taxon>
        <taxon>Rhizophora</taxon>
    </lineage>
</organism>
<reference evidence="1" key="1">
    <citation type="submission" date="2018-02" db="EMBL/GenBank/DDBJ databases">
        <title>Rhizophora mucronata_Transcriptome.</title>
        <authorList>
            <person name="Meera S.P."/>
            <person name="Sreeshan A."/>
            <person name="Augustine A."/>
        </authorList>
    </citation>
    <scope>NUCLEOTIDE SEQUENCE</scope>
    <source>
        <tissue evidence="1">Leaf</tissue>
    </source>
</reference>
<name>A0A2P2N2J3_RHIMU</name>
<evidence type="ECO:0000313" key="1">
    <source>
        <dbReference type="EMBL" id="MBX36702.1"/>
    </source>
</evidence>
<accession>A0A2P2N2J3</accession>
<protein>
    <submittedName>
        <fullName evidence="1">Uncharacterized protein</fullName>
    </submittedName>
</protein>
<proteinExistence type="predicted"/>
<sequence length="71" mass="7767">MPNYSIPLSHEPSLKDDAVIIINGKNASTITLTKGLETHITSNPRHSTKTNKAIKHLCSASSASKIQIQKW</sequence>
<dbReference type="AlphaFoldDB" id="A0A2P2N2J3"/>
<dbReference type="EMBL" id="GGEC01056218">
    <property type="protein sequence ID" value="MBX36702.1"/>
    <property type="molecule type" value="Transcribed_RNA"/>
</dbReference>